<protein>
    <submittedName>
        <fullName evidence="2">Osmotically-inducible protein OsmY</fullName>
    </submittedName>
</protein>
<keyword evidence="3" id="KW-1185">Reference proteome</keyword>
<organism evidence="2 3">
    <name type="scientific">Prosthecobacter vanneervenii</name>
    <dbReference type="NCBI Taxonomy" id="48466"/>
    <lineage>
        <taxon>Bacteria</taxon>
        <taxon>Pseudomonadati</taxon>
        <taxon>Verrucomicrobiota</taxon>
        <taxon>Verrucomicrobiia</taxon>
        <taxon>Verrucomicrobiales</taxon>
        <taxon>Verrucomicrobiaceae</taxon>
        <taxon>Prosthecobacter</taxon>
    </lineage>
</organism>
<comment type="caution">
    <text evidence="2">The sequence shown here is derived from an EMBL/GenBank/DDBJ whole genome shotgun (WGS) entry which is preliminary data.</text>
</comment>
<dbReference type="RefSeq" id="WP_184340345.1">
    <property type="nucleotide sequence ID" value="NZ_JACHIG010000006.1"/>
</dbReference>
<evidence type="ECO:0000313" key="3">
    <source>
        <dbReference type="Proteomes" id="UP000590740"/>
    </source>
</evidence>
<feature type="domain" description="BON" evidence="1">
    <location>
        <begin position="32"/>
        <end position="83"/>
    </location>
</feature>
<name>A0A7W7YC67_9BACT</name>
<dbReference type="Proteomes" id="UP000590740">
    <property type="component" value="Unassembled WGS sequence"/>
</dbReference>
<gene>
    <name evidence="2" type="ORF">HNQ65_003003</name>
</gene>
<accession>A0A7W7YC67</accession>
<evidence type="ECO:0000259" key="1">
    <source>
        <dbReference type="Pfam" id="PF04972"/>
    </source>
</evidence>
<sequence>MTRARWILSAASLFALWLLGALVLLPVMQRTLEAAAKDTLSKQTELKDRLGALQVTFDGQQAHLRGSVRTAQDRNRIEAAVRDLVRAPAPLSGGLGLHLNPVGGVRSEIEIVPYAPGWLLLAANGPRARLLGTAANAYEARDLARSVQDQWDTRGGSTEGMPGTDAEVHDEAASVSTTLRGIPAPSTGAQAWLARIGQGWRQLALQSADATLLSQARDAGVSEEEWKKQVLPALEELRALHLKEQRAELDAERFVRLPPGHLFLAARGQEIILRGEVGSEAMKRTVLEEALQAFSPRRLHDQIRVTTDRRPSGEFGPITTALLPEKDKPGGKTCFLGLAGDAWKPVEWQIAVKEQTWKNDLPGMLDLRELQADSAVVSSWLDGTGGTSPSQPQAMQPAFLSLAVFGSRVILSGQVAEAAAQALCVDAVRRAYSPPFLVMSDSFRVHGDCAASRGILNTLKSLPPAPKAGSAGIFAIARPGGDWEIMLVTQDLVEAGGIARAGKVPAGIPAAVVEELSAEAVEELRLHLAHPEFP</sequence>
<reference evidence="2 3" key="1">
    <citation type="submission" date="2020-08" db="EMBL/GenBank/DDBJ databases">
        <title>Genomic Encyclopedia of Type Strains, Phase IV (KMG-IV): sequencing the most valuable type-strain genomes for metagenomic binning, comparative biology and taxonomic classification.</title>
        <authorList>
            <person name="Goeker M."/>
        </authorList>
    </citation>
    <scope>NUCLEOTIDE SEQUENCE [LARGE SCALE GENOMIC DNA]</scope>
    <source>
        <strain evidence="2 3">DSM 12252</strain>
    </source>
</reference>
<proteinExistence type="predicted"/>
<dbReference type="EMBL" id="JACHIG010000006">
    <property type="protein sequence ID" value="MBB5033415.1"/>
    <property type="molecule type" value="Genomic_DNA"/>
</dbReference>
<dbReference type="Pfam" id="PF04972">
    <property type="entry name" value="BON"/>
    <property type="match status" value="1"/>
</dbReference>
<evidence type="ECO:0000313" key="2">
    <source>
        <dbReference type="EMBL" id="MBB5033415.1"/>
    </source>
</evidence>
<dbReference type="AlphaFoldDB" id="A0A7W7YC67"/>
<dbReference type="InterPro" id="IPR007055">
    <property type="entry name" value="BON_dom"/>
</dbReference>